<dbReference type="Pfam" id="PF01095">
    <property type="entry name" value="Pectinesterase"/>
    <property type="match status" value="1"/>
</dbReference>
<dbReference type="PANTHER" id="PTHR31321">
    <property type="entry name" value="ACYL-COA THIOESTER HYDROLASE YBHC-RELATED"/>
    <property type="match status" value="1"/>
</dbReference>
<evidence type="ECO:0000256" key="2">
    <source>
        <dbReference type="ARBA" id="ARBA00008891"/>
    </source>
</evidence>
<reference evidence="7 8" key="1">
    <citation type="journal article" date="2024" name="J Genomics">
        <title>Draft genome sequencing and assembly of Favolaschia claudopus CIRM-BRFM 2984 isolated from oak limbs.</title>
        <authorList>
            <person name="Navarro D."/>
            <person name="Drula E."/>
            <person name="Chaduli D."/>
            <person name="Cazenave R."/>
            <person name="Ahrendt S."/>
            <person name="Wang J."/>
            <person name="Lipzen A."/>
            <person name="Daum C."/>
            <person name="Barry K."/>
            <person name="Grigoriev I.V."/>
            <person name="Favel A."/>
            <person name="Rosso M.N."/>
            <person name="Martin F."/>
        </authorList>
    </citation>
    <scope>NUCLEOTIDE SEQUENCE [LARGE SCALE GENOMIC DNA]</scope>
    <source>
        <strain evidence="7 8">CIRM-BRFM 2984</strain>
    </source>
</reference>
<dbReference type="Proteomes" id="UP001362999">
    <property type="component" value="Unassembled WGS sequence"/>
</dbReference>
<dbReference type="EMBL" id="JAWWNJ010000024">
    <property type="protein sequence ID" value="KAK7031523.1"/>
    <property type="molecule type" value="Genomic_DNA"/>
</dbReference>
<keyword evidence="5" id="KW-0063">Aspartyl esterase</keyword>
<keyword evidence="4" id="KW-0378">Hydrolase</keyword>
<dbReference type="GO" id="GO:0016829">
    <property type="term" value="F:lyase activity"/>
    <property type="evidence" value="ECO:0007669"/>
    <property type="project" value="UniProtKB-KW"/>
</dbReference>
<dbReference type="PANTHER" id="PTHR31321:SF137">
    <property type="entry name" value="PECTIN METHYL ESTERASE (EUROFUNG)"/>
    <property type="match status" value="1"/>
</dbReference>
<evidence type="ECO:0000313" key="7">
    <source>
        <dbReference type="EMBL" id="KAK7031523.1"/>
    </source>
</evidence>
<evidence type="ECO:0000259" key="6">
    <source>
        <dbReference type="Pfam" id="PF01095"/>
    </source>
</evidence>
<evidence type="ECO:0000256" key="1">
    <source>
        <dbReference type="ARBA" id="ARBA00005184"/>
    </source>
</evidence>
<dbReference type="InterPro" id="IPR012334">
    <property type="entry name" value="Pectin_lyas_fold"/>
</dbReference>
<keyword evidence="7" id="KW-0456">Lyase</keyword>
<comment type="similarity">
    <text evidence="2">Belongs to the pectinesterase family.</text>
</comment>
<evidence type="ECO:0000256" key="4">
    <source>
        <dbReference type="ARBA" id="ARBA00022801"/>
    </source>
</evidence>
<comment type="caution">
    <text evidence="7">The sequence shown here is derived from an EMBL/GenBank/DDBJ whole genome shotgun (WGS) entry which is preliminary data.</text>
</comment>
<evidence type="ECO:0000313" key="8">
    <source>
        <dbReference type="Proteomes" id="UP001362999"/>
    </source>
</evidence>
<evidence type="ECO:0000256" key="5">
    <source>
        <dbReference type="ARBA" id="ARBA00023085"/>
    </source>
</evidence>
<dbReference type="SUPFAM" id="SSF51126">
    <property type="entry name" value="Pectin lyase-like"/>
    <property type="match status" value="1"/>
</dbReference>
<comment type="pathway">
    <text evidence="1">Glycan metabolism; pectin degradation; 2-dehydro-3-deoxy-D-gluconate from pectin: step 1/5.</text>
</comment>
<accession>A0AAW0BYK1</accession>
<dbReference type="GO" id="GO:0030599">
    <property type="term" value="F:pectinesterase activity"/>
    <property type="evidence" value="ECO:0007669"/>
    <property type="project" value="UniProtKB-EC"/>
</dbReference>
<dbReference type="AlphaFoldDB" id="A0AAW0BYK1"/>
<keyword evidence="8" id="KW-1185">Reference proteome</keyword>
<gene>
    <name evidence="7" type="ORF">R3P38DRAFT_2924142</name>
</gene>
<dbReference type="InterPro" id="IPR011050">
    <property type="entry name" value="Pectin_lyase_fold/virulence"/>
</dbReference>
<evidence type="ECO:0000256" key="3">
    <source>
        <dbReference type="ARBA" id="ARBA00013229"/>
    </source>
</evidence>
<dbReference type="EC" id="3.1.1.11" evidence="3"/>
<name>A0AAW0BYK1_9AGAR</name>
<organism evidence="7 8">
    <name type="scientific">Favolaschia claudopus</name>
    <dbReference type="NCBI Taxonomy" id="2862362"/>
    <lineage>
        <taxon>Eukaryota</taxon>
        <taxon>Fungi</taxon>
        <taxon>Dikarya</taxon>
        <taxon>Basidiomycota</taxon>
        <taxon>Agaricomycotina</taxon>
        <taxon>Agaricomycetes</taxon>
        <taxon>Agaricomycetidae</taxon>
        <taxon>Agaricales</taxon>
        <taxon>Marasmiineae</taxon>
        <taxon>Mycenaceae</taxon>
        <taxon>Favolaschia</taxon>
    </lineage>
</organism>
<proteinExistence type="inferred from homology"/>
<sequence length="397" mass="43084">MSELTNIEMFLQPNSLLIIYLVGPFFQYASATFAKYAACQSTLKPKSLPTLFCPEGTKFVSQTDSHVHFTRVQDAVLALPNDTSAAFILIGAGTYQESVNVSRKGPTTLLGQTDHPASYAHNLITIFNTIYINQTTQNASTEDNADSAVLTVAPNKYAAWTGAGYYGGTPVPIPNDFGCTDFKAYNVNFENRANNGGVGPALALGIGFANASFYASTFRGMQDTMFIGKNGSAVFRKSRVLGSVDYIYGFGTAYFDQSLIGSRGPGCTTGWKGTPNYTNTYGAYFSRSSIVRSPDANPSLDLTGLQTLGRPWNNASVVVYMDSYMDASVNPAGFQIWSPSDPRNETIYHAEAGSHGSGFNASARVSFDHLLTDKEARRKFSVEKIFGGRPTWVDWGF</sequence>
<dbReference type="GO" id="GO:0045490">
    <property type="term" value="P:pectin catabolic process"/>
    <property type="evidence" value="ECO:0007669"/>
    <property type="project" value="TreeGrafter"/>
</dbReference>
<dbReference type="GO" id="GO:0042545">
    <property type="term" value="P:cell wall modification"/>
    <property type="evidence" value="ECO:0007669"/>
    <property type="project" value="InterPro"/>
</dbReference>
<dbReference type="InterPro" id="IPR000070">
    <property type="entry name" value="Pectinesterase_cat"/>
</dbReference>
<feature type="domain" description="Pectinesterase catalytic" evidence="6">
    <location>
        <begin position="181"/>
        <end position="387"/>
    </location>
</feature>
<dbReference type="Gene3D" id="2.160.20.10">
    <property type="entry name" value="Single-stranded right-handed beta-helix, Pectin lyase-like"/>
    <property type="match status" value="1"/>
</dbReference>
<protein>
    <recommendedName>
        <fullName evidence="3">pectinesterase</fullName>
        <ecNumber evidence="3">3.1.1.11</ecNumber>
    </recommendedName>
</protein>